<dbReference type="EMBL" id="JACCBU010000001">
    <property type="protein sequence ID" value="NYE70925.1"/>
    <property type="molecule type" value="Genomic_DNA"/>
</dbReference>
<evidence type="ECO:0000313" key="2">
    <source>
        <dbReference type="EMBL" id="NYE70925.1"/>
    </source>
</evidence>
<organism evidence="2 3">
    <name type="scientific">Microlunatus parietis</name>
    <dbReference type="NCBI Taxonomy" id="682979"/>
    <lineage>
        <taxon>Bacteria</taxon>
        <taxon>Bacillati</taxon>
        <taxon>Actinomycetota</taxon>
        <taxon>Actinomycetes</taxon>
        <taxon>Propionibacteriales</taxon>
        <taxon>Propionibacteriaceae</taxon>
        <taxon>Microlunatus</taxon>
    </lineage>
</organism>
<protein>
    <submittedName>
        <fullName evidence="2">Ribosomal protein S18 acetylase RimI-like enzyme</fullName>
    </submittedName>
</protein>
<dbReference type="PROSITE" id="PS51186">
    <property type="entry name" value="GNAT"/>
    <property type="match status" value="1"/>
</dbReference>
<proteinExistence type="predicted"/>
<dbReference type="Pfam" id="PF00583">
    <property type="entry name" value="Acetyltransf_1"/>
    <property type="match status" value="1"/>
</dbReference>
<dbReference type="SUPFAM" id="SSF55729">
    <property type="entry name" value="Acyl-CoA N-acyltransferases (Nat)"/>
    <property type="match status" value="1"/>
</dbReference>
<dbReference type="RefSeq" id="WP_179750745.1">
    <property type="nucleotide sequence ID" value="NZ_JACCBU010000001.1"/>
</dbReference>
<keyword evidence="3" id="KW-1185">Reference proteome</keyword>
<reference evidence="2 3" key="1">
    <citation type="submission" date="2020-07" db="EMBL/GenBank/DDBJ databases">
        <title>Sequencing the genomes of 1000 actinobacteria strains.</title>
        <authorList>
            <person name="Klenk H.-P."/>
        </authorList>
    </citation>
    <scope>NUCLEOTIDE SEQUENCE [LARGE SCALE GENOMIC DNA]</scope>
    <source>
        <strain evidence="2 3">DSM 22083</strain>
    </source>
</reference>
<name>A0A7Y9I5Z9_9ACTN</name>
<dbReference type="InterPro" id="IPR016181">
    <property type="entry name" value="Acyl_CoA_acyltransferase"/>
</dbReference>
<comment type="caution">
    <text evidence="2">The sequence shown here is derived from an EMBL/GenBank/DDBJ whole genome shotgun (WGS) entry which is preliminary data.</text>
</comment>
<evidence type="ECO:0000313" key="3">
    <source>
        <dbReference type="Proteomes" id="UP000569914"/>
    </source>
</evidence>
<keyword evidence="2" id="KW-0689">Ribosomal protein</keyword>
<dbReference type="GO" id="GO:0005840">
    <property type="term" value="C:ribosome"/>
    <property type="evidence" value="ECO:0007669"/>
    <property type="project" value="UniProtKB-KW"/>
</dbReference>
<dbReference type="Proteomes" id="UP000569914">
    <property type="component" value="Unassembled WGS sequence"/>
</dbReference>
<gene>
    <name evidence="2" type="ORF">BKA15_002254</name>
</gene>
<keyword evidence="2" id="KW-0687">Ribonucleoprotein</keyword>
<accession>A0A7Y9I5Z9</accession>
<sequence length="158" mass="17700">MPVLRSLTTEDLDHLMIVQRAGAAAGLGHIFPQETHPFPEATIRDRWVREIGNSEIDCFAVVADGRLAGFAATRAGELLHFGTAVDTWGSGLAGQAHAELLDHLINKGHDSAWLRVFEENHRAVRFYEKYGWQRTKITSRTSFPPHPVLRRYEITLGS</sequence>
<dbReference type="Gene3D" id="3.40.630.30">
    <property type="match status" value="1"/>
</dbReference>
<dbReference type="InterPro" id="IPR000182">
    <property type="entry name" value="GNAT_dom"/>
</dbReference>
<feature type="domain" description="N-acetyltransferase" evidence="1">
    <location>
        <begin position="2"/>
        <end position="155"/>
    </location>
</feature>
<dbReference type="AlphaFoldDB" id="A0A7Y9I5Z9"/>
<dbReference type="GO" id="GO:0016747">
    <property type="term" value="F:acyltransferase activity, transferring groups other than amino-acyl groups"/>
    <property type="evidence" value="ECO:0007669"/>
    <property type="project" value="InterPro"/>
</dbReference>
<evidence type="ECO:0000259" key="1">
    <source>
        <dbReference type="PROSITE" id="PS51186"/>
    </source>
</evidence>